<evidence type="ECO:0000313" key="4">
    <source>
        <dbReference type="Proteomes" id="UP000076490"/>
    </source>
</evidence>
<name>A0A165GI34_9BACL</name>
<comment type="caution">
    <text evidence="3">The sequence shown here is derived from an EMBL/GenBank/DDBJ whole genome shotgun (WGS) entry which is preliminary data.</text>
</comment>
<gene>
    <name evidence="3" type="ORF">AV656_15175</name>
</gene>
<dbReference type="AlphaFoldDB" id="A0A165GI34"/>
<evidence type="ECO:0000256" key="1">
    <source>
        <dbReference type="ARBA" id="ARBA00022946"/>
    </source>
</evidence>
<organism evidence="3 4">
    <name type="scientific">Bhargavaea cecembensis</name>
    <dbReference type="NCBI Taxonomy" id="394098"/>
    <lineage>
        <taxon>Bacteria</taxon>
        <taxon>Bacillati</taxon>
        <taxon>Bacillota</taxon>
        <taxon>Bacilli</taxon>
        <taxon>Bacillales</taxon>
        <taxon>Caryophanaceae</taxon>
        <taxon>Bhargavaea</taxon>
    </lineage>
</organism>
<dbReference type="InterPro" id="IPR024438">
    <property type="entry name" value="Staygreen"/>
</dbReference>
<keyword evidence="1" id="KW-0809">Transit peptide</keyword>
<protein>
    <recommendedName>
        <fullName evidence="2">Staygreen protein domain-containing protein</fullName>
    </recommendedName>
</protein>
<reference evidence="3 4" key="1">
    <citation type="submission" date="2016-01" db="EMBL/GenBank/DDBJ databases">
        <title>Whole genome sequencing of Bhargavaea cecembensis T14.</title>
        <authorList>
            <person name="Hong K.W."/>
        </authorList>
    </citation>
    <scope>NUCLEOTIDE SEQUENCE [LARGE SCALE GENOMIC DNA]</scope>
    <source>
        <strain evidence="3 4">T14</strain>
    </source>
</reference>
<dbReference type="PANTHER" id="PTHR31750:SF4">
    <property type="entry name" value="LP06106P"/>
    <property type="match status" value="1"/>
</dbReference>
<accession>A0A165GI34</accession>
<proteinExistence type="predicted"/>
<sequence>MSVFDPQKLSVKLIPPATFAQPAEGRKYTLTHSDVTAELFLDIGYVYNYKSIDPKMRDEVLAEWKRDSHGCLNLIGTAYVDGGEFSQRVADTRFKVFKKEMATALNGIIYGDRQFYVHYPFLVDAPIFIYYLSSYPQYRQVAFYGTPRQYLNQTIKQHQK</sequence>
<dbReference type="RefSeq" id="WP_063183739.1">
    <property type="nucleotide sequence ID" value="NZ_LQNT01000013.1"/>
</dbReference>
<evidence type="ECO:0000259" key="2">
    <source>
        <dbReference type="Pfam" id="PF12638"/>
    </source>
</evidence>
<dbReference type="Pfam" id="PF12638">
    <property type="entry name" value="Staygreen"/>
    <property type="match status" value="1"/>
</dbReference>
<dbReference type="Proteomes" id="UP000076490">
    <property type="component" value="Unassembled WGS sequence"/>
</dbReference>
<dbReference type="OrthoDB" id="1684395at2"/>
<dbReference type="EMBL" id="LQNT01000013">
    <property type="protein sequence ID" value="KZE36475.1"/>
    <property type="molecule type" value="Genomic_DNA"/>
</dbReference>
<evidence type="ECO:0000313" key="3">
    <source>
        <dbReference type="EMBL" id="KZE36475.1"/>
    </source>
</evidence>
<feature type="domain" description="Staygreen protein" evidence="2">
    <location>
        <begin position="4"/>
        <end position="150"/>
    </location>
</feature>
<dbReference type="PANTHER" id="PTHR31750">
    <property type="entry name" value="PROTEIN STAY-GREEN 1, CHLOROPLASTIC-RELATED"/>
    <property type="match status" value="1"/>
</dbReference>